<dbReference type="PANTHER" id="PTHR30055:SF234">
    <property type="entry name" value="HTH-TYPE TRANSCRIPTIONAL REGULATOR BETI"/>
    <property type="match status" value="1"/>
</dbReference>
<dbReference type="SUPFAM" id="SSF48498">
    <property type="entry name" value="Tetracyclin repressor-like, C-terminal domain"/>
    <property type="match status" value="1"/>
</dbReference>
<evidence type="ECO:0000313" key="7">
    <source>
        <dbReference type="Proteomes" id="UP001519325"/>
    </source>
</evidence>
<evidence type="ECO:0000256" key="1">
    <source>
        <dbReference type="ARBA" id="ARBA00023015"/>
    </source>
</evidence>
<evidence type="ECO:0000256" key="2">
    <source>
        <dbReference type="ARBA" id="ARBA00023125"/>
    </source>
</evidence>
<dbReference type="PRINTS" id="PR00455">
    <property type="entry name" value="HTHTETR"/>
</dbReference>
<dbReference type="RefSeq" id="WP_209884072.1">
    <property type="nucleotide sequence ID" value="NZ_JAGGMR010000001.1"/>
</dbReference>
<dbReference type="InterPro" id="IPR009057">
    <property type="entry name" value="Homeodomain-like_sf"/>
</dbReference>
<proteinExistence type="predicted"/>
<keyword evidence="3" id="KW-0804">Transcription</keyword>
<dbReference type="Pfam" id="PF00440">
    <property type="entry name" value="TetR_N"/>
    <property type="match status" value="1"/>
</dbReference>
<dbReference type="Gene3D" id="1.10.357.10">
    <property type="entry name" value="Tetracycline Repressor, domain 2"/>
    <property type="match status" value="1"/>
</dbReference>
<dbReference type="EMBL" id="JAGGMR010000001">
    <property type="protein sequence ID" value="MBP2187460.1"/>
    <property type="molecule type" value="Genomic_DNA"/>
</dbReference>
<keyword evidence="1" id="KW-0805">Transcription regulation</keyword>
<feature type="DNA-binding region" description="H-T-H motif" evidence="4">
    <location>
        <begin position="34"/>
        <end position="53"/>
    </location>
</feature>
<organism evidence="6 7">
    <name type="scientific">Nocardia goodfellowii</name>
    <dbReference type="NCBI Taxonomy" id="882446"/>
    <lineage>
        <taxon>Bacteria</taxon>
        <taxon>Bacillati</taxon>
        <taxon>Actinomycetota</taxon>
        <taxon>Actinomycetes</taxon>
        <taxon>Mycobacteriales</taxon>
        <taxon>Nocardiaceae</taxon>
        <taxon>Nocardia</taxon>
    </lineage>
</organism>
<evidence type="ECO:0000256" key="4">
    <source>
        <dbReference type="PROSITE-ProRule" id="PRU00335"/>
    </source>
</evidence>
<evidence type="ECO:0000256" key="3">
    <source>
        <dbReference type="ARBA" id="ARBA00023163"/>
    </source>
</evidence>
<feature type="domain" description="HTH tetR-type" evidence="5">
    <location>
        <begin position="12"/>
        <end position="71"/>
    </location>
</feature>
<dbReference type="InterPro" id="IPR036271">
    <property type="entry name" value="Tet_transcr_reg_TetR-rel_C_sf"/>
</dbReference>
<dbReference type="PROSITE" id="PS50977">
    <property type="entry name" value="HTH_TETR_2"/>
    <property type="match status" value="1"/>
</dbReference>
<dbReference type="InterPro" id="IPR050109">
    <property type="entry name" value="HTH-type_TetR-like_transc_reg"/>
</dbReference>
<sequence>MAPDHKQRRDAVANRERILAAASEAFRQSGMAVDMRAVAAAAGVGIGTLYRHFPTREHLVQAVTGTDLAALAQAALPAGKTALDGLREFFTTTLTGLAANKAMTEVLAGGAPSDADLERCLAHLTSVGQQAVDRAYIDRTLAPDVTATDVAYQLLGLIRIAQLMPDSERSALAHQVELALRALASN</sequence>
<dbReference type="InterPro" id="IPR001647">
    <property type="entry name" value="HTH_TetR"/>
</dbReference>
<dbReference type="PANTHER" id="PTHR30055">
    <property type="entry name" value="HTH-TYPE TRANSCRIPTIONAL REGULATOR RUTR"/>
    <property type="match status" value="1"/>
</dbReference>
<accession>A0ABS4Q8I7</accession>
<evidence type="ECO:0000259" key="5">
    <source>
        <dbReference type="PROSITE" id="PS50977"/>
    </source>
</evidence>
<protein>
    <submittedName>
        <fullName evidence="6">AcrR family transcriptional regulator</fullName>
    </submittedName>
</protein>
<comment type="caution">
    <text evidence="6">The sequence shown here is derived from an EMBL/GenBank/DDBJ whole genome shotgun (WGS) entry which is preliminary data.</text>
</comment>
<dbReference type="SUPFAM" id="SSF46689">
    <property type="entry name" value="Homeodomain-like"/>
    <property type="match status" value="1"/>
</dbReference>
<keyword evidence="2 4" id="KW-0238">DNA-binding</keyword>
<dbReference type="Proteomes" id="UP001519325">
    <property type="component" value="Unassembled WGS sequence"/>
</dbReference>
<gene>
    <name evidence="6" type="ORF">BJ987_000361</name>
</gene>
<name>A0ABS4Q8I7_9NOCA</name>
<keyword evidence="7" id="KW-1185">Reference proteome</keyword>
<evidence type="ECO:0000313" key="6">
    <source>
        <dbReference type="EMBL" id="MBP2187460.1"/>
    </source>
</evidence>
<reference evidence="6 7" key="1">
    <citation type="submission" date="2021-03" db="EMBL/GenBank/DDBJ databases">
        <title>Sequencing the genomes of 1000 actinobacteria strains.</title>
        <authorList>
            <person name="Klenk H.-P."/>
        </authorList>
    </citation>
    <scope>NUCLEOTIDE SEQUENCE [LARGE SCALE GENOMIC DNA]</scope>
    <source>
        <strain evidence="6 7">DSM 45516</strain>
    </source>
</reference>